<dbReference type="AlphaFoldDB" id="A0A366I9F0"/>
<dbReference type="Gene3D" id="1.20.58.220">
    <property type="entry name" value="Phosphate transport system protein phou homolog 2, domain 2"/>
    <property type="match status" value="1"/>
</dbReference>
<dbReference type="Pfam" id="PF02690">
    <property type="entry name" value="Na_Pi_cotrans"/>
    <property type="match status" value="2"/>
</dbReference>
<keyword evidence="2" id="KW-1003">Cell membrane</keyword>
<dbReference type="OrthoDB" id="9763003at2"/>
<protein>
    <submittedName>
        <fullName evidence="8">Phosphate:Na+ symporter</fullName>
    </submittedName>
</protein>
<comment type="subcellular location">
    <subcellularLocation>
        <location evidence="1">Cell membrane</location>
        <topology evidence="1">Multi-pass membrane protein</topology>
    </subcellularLocation>
</comment>
<dbReference type="NCBIfam" id="TIGR00704">
    <property type="entry name" value="NaPi_cotrn_rel"/>
    <property type="match status" value="1"/>
</dbReference>
<reference evidence="8 9" key="1">
    <citation type="submission" date="2018-06" db="EMBL/GenBank/DDBJ databases">
        <title>Genomic Encyclopedia of Type Strains, Phase IV (KMG-IV): sequencing the most valuable type-strain genomes for metagenomic binning, comparative biology and taxonomic classification.</title>
        <authorList>
            <person name="Goeker M."/>
        </authorList>
    </citation>
    <scope>NUCLEOTIDE SEQUENCE [LARGE SCALE GENOMIC DNA]</scope>
    <source>
        <strain evidence="8 9">DSM 22112</strain>
    </source>
</reference>
<accession>A0A366I9F0</accession>
<dbReference type="InterPro" id="IPR026022">
    <property type="entry name" value="PhoU_dom"/>
</dbReference>
<evidence type="ECO:0000256" key="2">
    <source>
        <dbReference type="ARBA" id="ARBA00022475"/>
    </source>
</evidence>
<name>A0A366I9F0_9FIRM</name>
<dbReference type="PANTHER" id="PTHR10010">
    <property type="entry name" value="SOLUTE CARRIER FAMILY 34 SODIUM PHOSPHATE , MEMBER 2-RELATED"/>
    <property type="match status" value="1"/>
</dbReference>
<keyword evidence="4 6" id="KW-1133">Transmembrane helix</keyword>
<dbReference type="NCBIfam" id="NF037997">
    <property type="entry name" value="Na_Pi_symport"/>
    <property type="match status" value="1"/>
</dbReference>
<evidence type="ECO:0000256" key="3">
    <source>
        <dbReference type="ARBA" id="ARBA00022692"/>
    </source>
</evidence>
<dbReference type="GO" id="GO:0005436">
    <property type="term" value="F:sodium:phosphate symporter activity"/>
    <property type="evidence" value="ECO:0007669"/>
    <property type="project" value="InterPro"/>
</dbReference>
<dbReference type="InterPro" id="IPR038078">
    <property type="entry name" value="PhoU-like_sf"/>
</dbReference>
<keyword evidence="3 6" id="KW-0812">Transmembrane</keyword>
<feature type="domain" description="PhoU" evidence="7">
    <location>
        <begin position="468"/>
        <end position="552"/>
    </location>
</feature>
<dbReference type="PANTHER" id="PTHR10010:SF46">
    <property type="entry name" value="SODIUM-DEPENDENT PHOSPHATE TRANSPORT PROTEIN 2B"/>
    <property type="match status" value="1"/>
</dbReference>
<proteinExistence type="predicted"/>
<dbReference type="InterPro" id="IPR003841">
    <property type="entry name" value="Na/Pi_transpt"/>
</dbReference>
<keyword evidence="5 6" id="KW-0472">Membrane</keyword>
<sequence length="554" mass="60265">MTLEMTIGLIGGLGLFIYGMNLMSDGLKSVAGDRMKRLLEILTNNRIMAIFVGTVVTMIVQSSSTTTVMIVGFVNAGLMNLMQAAGVILGANIGTTITAQLIAFDIAGIAPLFIGIGVLVSLFAKKKRSRQIGGIILGFGILFVGINTMSDVMRPLRDNQGFIDILISFGQNPLLGLLAGAGITAIIQSSSATVGLLQAVAISGAFDGIAGTSPLAIIIPIILGVNIGTCATALLSCIGTSVTAKKAAIIHLFVNISGSICMMILLGVLNSLTNGNNPFYEFLTAISGSRQNIPDINRQIANFHTIFNTSNMLILLPFMTPMVRFIDRLLPDQINPEELRVQFDERMMQNPSIAIGQLVKEVVRMGSLANKNLAQSVDALLNKDEVLSEKVRTREKLVNEFEKDITEYLVLLSNKSLSEKENNRVLNLYNCIHNIERISDHADNLAELAQYRIDNKVSFSHTAVDELKIMMSTVIETSQNAIKAIETYDRSMAVKVLKKEEEINTMEEQLRTGHIDRLNKQICKPATGVIFLDIIGNLERIGDHATNIAELILD</sequence>
<feature type="transmembrane region" description="Helical" evidence="6">
    <location>
        <begin position="45"/>
        <end position="62"/>
    </location>
</feature>
<feature type="transmembrane region" description="Helical" evidence="6">
    <location>
        <begin position="247"/>
        <end position="269"/>
    </location>
</feature>
<dbReference type="GO" id="GO:0005886">
    <property type="term" value="C:plasma membrane"/>
    <property type="evidence" value="ECO:0007669"/>
    <property type="project" value="UniProtKB-SubCell"/>
</dbReference>
<evidence type="ECO:0000256" key="5">
    <source>
        <dbReference type="ARBA" id="ARBA00023136"/>
    </source>
</evidence>
<dbReference type="RefSeq" id="WP_113920302.1">
    <property type="nucleotide sequence ID" value="NZ_QNRX01000006.1"/>
</dbReference>
<feature type="transmembrane region" description="Helical" evidence="6">
    <location>
        <begin position="101"/>
        <end position="124"/>
    </location>
</feature>
<dbReference type="GO" id="GO:0044341">
    <property type="term" value="P:sodium-dependent phosphate transport"/>
    <property type="evidence" value="ECO:0007669"/>
    <property type="project" value="InterPro"/>
</dbReference>
<dbReference type="InterPro" id="IPR004633">
    <property type="entry name" value="NaPi_cotrn-rel/YqeW-like"/>
</dbReference>
<keyword evidence="9" id="KW-1185">Reference proteome</keyword>
<feature type="transmembrane region" description="Helical" evidence="6">
    <location>
        <begin position="6"/>
        <end position="24"/>
    </location>
</feature>
<feature type="transmembrane region" description="Helical" evidence="6">
    <location>
        <begin position="215"/>
        <end position="235"/>
    </location>
</feature>
<feature type="domain" description="PhoU" evidence="7">
    <location>
        <begin position="363"/>
        <end position="448"/>
    </location>
</feature>
<dbReference type="Pfam" id="PF01895">
    <property type="entry name" value="PhoU"/>
    <property type="match status" value="2"/>
</dbReference>
<gene>
    <name evidence="8" type="ORF">DES36_10682</name>
</gene>
<organism evidence="8 9">
    <name type="scientific">Alkalibaculum bacchi</name>
    <dbReference type="NCBI Taxonomy" id="645887"/>
    <lineage>
        <taxon>Bacteria</taxon>
        <taxon>Bacillati</taxon>
        <taxon>Bacillota</taxon>
        <taxon>Clostridia</taxon>
        <taxon>Eubacteriales</taxon>
        <taxon>Eubacteriaceae</taxon>
        <taxon>Alkalibaculum</taxon>
    </lineage>
</organism>
<evidence type="ECO:0000256" key="1">
    <source>
        <dbReference type="ARBA" id="ARBA00004651"/>
    </source>
</evidence>
<evidence type="ECO:0000313" key="8">
    <source>
        <dbReference type="EMBL" id="RBP65971.1"/>
    </source>
</evidence>
<evidence type="ECO:0000259" key="7">
    <source>
        <dbReference type="Pfam" id="PF01895"/>
    </source>
</evidence>
<feature type="transmembrane region" description="Helical" evidence="6">
    <location>
        <begin position="161"/>
        <end position="187"/>
    </location>
</feature>
<dbReference type="SUPFAM" id="SSF109755">
    <property type="entry name" value="PhoU-like"/>
    <property type="match status" value="1"/>
</dbReference>
<evidence type="ECO:0000256" key="6">
    <source>
        <dbReference type="SAM" id="Phobius"/>
    </source>
</evidence>
<evidence type="ECO:0000313" key="9">
    <source>
        <dbReference type="Proteomes" id="UP000253490"/>
    </source>
</evidence>
<feature type="transmembrane region" description="Helical" evidence="6">
    <location>
        <begin position="130"/>
        <end position="149"/>
    </location>
</feature>
<dbReference type="EMBL" id="QNRX01000006">
    <property type="protein sequence ID" value="RBP65971.1"/>
    <property type="molecule type" value="Genomic_DNA"/>
</dbReference>
<evidence type="ECO:0000256" key="4">
    <source>
        <dbReference type="ARBA" id="ARBA00022989"/>
    </source>
</evidence>
<dbReference type="Proteomes" id="UP000253490">
    <property type="component" value="Unassembled WGS sequence"/>
</dbReference>
<comment type="caution">
    <text evidence="8">The sequence shown here is derived from an EMBL/GenBank/DDBJ whole genome shotgun (WGS) entry which is preliminary data.</text>
</comment>